<gene>
    <name evidence="1" type="ORF">UREG_06299</name>
</gene>
<accession>C4JXC6</accession>
<dbReference type="OrthoDB" id="4267316at2759"/>
<dbReference type="HOGENOM" id="CLU_044881_1_0_1"/>
<organism evidence="1 2">
    <name type="scientific">Uncinocarpus reesii (strain UAMH 1704)</name>
    <dbReference type="NCBI Taxonomy" id="336963"/>
    <lineage>
        <taxon>Eukaryota</taxon>
        <taxon>Fungi</taxon>
        <taxon>Dikarya</taxon>
        <taxon>Ascomycota</taxon>
        <taxon>Pezizomycotina</taxon>
        <taxon>Eurotiomycetes</taxon>
        <taxon>Eurotiomycetidae</taxon>
        <taxon>Onygenales</taxon>
        <taxon>Onygenaceae</taxon>
        <taxon>Uncinocarpus</taxon>
    </lineage>
</organism>
<dbReference type="Proteomes" id="UP000002058">
    <property type="component" value="Unassembled WGS sequence"/>
</dbReference>
<evidence type="ECO:0000313" key="2">
    <source>
        <dbReference type="Proteomes" id="UP000002058"/>
    </source>
</evidence>
<dbReference type="GeneID" id="8441652"/>
<dbReference type="KEGG" id="ure:UREG_06299"/>
<reference evidence="2" key="1">
    <citation type="journal article" date="2009" name="Genome Res.">
        <title>Comparative genomic analyses of the human fungal pathogens Coccidioides and their relatives.</title>
        <authorList>
            <person name="Sharpton T.J."/>
            <person name="Stajich J.E."/>
            <person name="Rounsley S.D."/>
            <person name="Gardner M.J."/>
            <person name="Wortman J.R."/>
            <person name="Jordar V.S."/>
            <person name="Maiti R."/>
            <person name="Kodira C.D."/>
            <person name="Neafsey D.E."/>
            <person name="Zeng Q."/>
            <person name="Hung C.-Y."/>
            <person name="McMahan C."/>
            <person name="Muszewska A."/>
            <person name="Grynberg M."/>
            <person name="Mandel M.A."/>
            <person name="Kellner E.M."/>
            <person name="Barker B.M."/>
            <person name="Galgiani J.N."/>
            <person name="Orbach M.J."/>
            <person name="Kirkland T.N."/>
            <person name="Cole G.T."/>
            <person name="Henn M.R."/>
            <person name="Birren B.W."/>
            <person name="Taylor J.W."/>
        </authorList>
    </citation>
    <scope>NUCLEOTIDE SEQUENCE [LARGE SCALE GENOMIC DNA]</scope>
    <source>
        <strain evidence="2">UAMH 1704</strain>
    </source>
</reference>
<dbReference type="Gene3D" id="1.10.510.10">
    <property type="entry name" value="Transferase(Phosphotransferase) domain 1"/>
    <property type="match status" value="1"/>
</dbReference>
<proteinExistence type="predicted"/>
<sequence>MPDPAYIADPAPPPIYTRARPFTVRSHIPPPIGSPLEPCTPWDDPRKERETISPLQRCLLHPPSGGLDGDHTVEFKVVHHLRAGRDHNSQVVVVSILNVSDNCPEVLVGVTTAVAKFYDPLHADPDDWGFDPFFYSHQCYISEAAAYSKLSDLQGTVIPTYYGSYTLQLPVHEPTSPTTTRTVRLILIEDIVGTSMRDLWPREYSQAERKQIIRAIIDGESEIYRHNIRLRDMHPRNVVVVTDHRAEQRVRRVVLIDFERSWFSRAHFPKDEHKYLPGTYISPLLRWHHFVRSSVFDDWIDWDRQLWLESEYADTASSITRHMESIWGKRLEETED</sequence>
<evidence type="ECO:0008006" key="3">
    <source>
        <dbReference type="Google" id="ProtNLM"/>
    </source>
</evidence>
<name>C4JXC6_UNCRE</name>
<dbReference type="InterPro" id="IPR011009">
    <property type="entry name" value="Kinase-like_dom_sf"/>
</dbReference>
<dbReference type="OMA" id="PGNMEPR"/>
<dbReference type="VEuPathDB" id="FungiDB:UREG_06299"/>
<keyword evidence="2" id="KW-1185">Reference proteome</keyword>
<evidence type="ECO:0000313" key="1">
    <source>
        <dbReference type="EMBL" id="EEP81434.1"/>
    </source>
</evidence>
<dbReference type="RefSeq" id="XP_002583332.1">
    <property type="nucleotide sequence ID" value="XM_002583286.1"/>
</dbReference>
<dbReference type="AlphaFoldDB" id="C4JXC6"/>
<dbReference type="EMBL" id="CH476618">
    <property type="protein sequence ID" value="EEP81434.1"/>
    <property type="molecule type" value="Genomic_DNA"/>
</dbReference>
<dbReference type="InParanoid" id="C4JXC6"/>
<dbReference type="eggNOG" id="ENOG502SCK8">
    <property type="taxonomic scope" value="Eukaryota"/>
</dbReference>
<dbReference type="SUPFAM" id="SSF56112">
    <property type="entry name" value="Protein kinase-like (PK-like)"/>
    <property type="match status" value="1"/>
</dbReference>
<protein>
    <recommendedName>
        <fullName evidence="3">Protein kinase domain-containing protein</fullName>
    </recommendedName>
</protein>